<dbReference type="PANTHER" id="PTHR47926:SF341">
    <property type="entry name" value="PENTATRICOPEPTIDE REPEAT-CONTAINING PROTEIN"/>
    <property type="match status" value="1"/>
</dbReference>
<accession>A0A835H2Y5</accession>
<reference evidence="3 4" key="1">
    <citation type="submission" date="2020-10" db="EMBL/GenBank/DDBJ databases">
        <title>The Coptis chinensis genome and diversification of protoberbering-type alkaloids.</title>
        <authorList>
            <person name="Wang B."/>
            <person name="Shu S."/>
            <person name="Song C."/>
            <person name="Liu Y."/>
        </authorList>
    </citation>
    <scope>NUCLEOTIDE SEQUENCE [LARGE SCALE GENOMIC DNA]</scope>
    <source>
        <strain evidence="3">HL-2020</strain>
        <tissue evidence="3">Leaf</tissue>
    </source>
</reference>
<dbReference type="Gene3D" id="1.25.40.10">
    <property type="entry name" value="Tetratricopeptide repeat domain"/>
    <property type="match status" value="4"/>
</dbReference>
<dbReference type="InterPro" id="IPR046960">
    <property type="entry name" value="PPR_At4g14850-like_plant"/>
</dbReference>
<dbReference type="GO" id="GO:0003723">
    <property type="term" value="F:RNA binding"/>
    <property type="evidence" value="ECO:0007669"/>
    <property type="project" value="InterPro"/>
</dbReference>
<dbReference type="Pfam" id="PF01535">
    <property type="entry name" value="PPR"/>
    <property type="match status" value="2"/>
</dbReference>
<dbReference type="AlphaFoldDB" id="A0A835H2Y5"/>
<evidence type="ECO:0000256" key="1">
    <source>
        <dbReference type="ARBA" id="ARBA00022737"/>
    </source>
</evidence>
<dbReference type="NCBIfam" id="TIGR00756">
    <property type="entry name" value="PPR"/>
    <property type="match status" value="4"/>
</dbReference>
<dbReference type="Proteomes" id="UP000631114">
    <property type="component" value="Unassembled WGS sequence"/>
</dbReference>
<feature type="repeat" description="PPR" evidence="2">
    <location>
        <begin position="207"/>
        <end position="241"/>
    </location>
</feature>
<dbReference type="OrthoDB" id="185373at2759"/>
<dbReference type="PROSITE" id="PS51375">
    <property type="entry name" value="PPR"/>
    <property type="match status" value="4"/>
</dbReference>
<evidence type="ECO:0008006" key="5">
    <source>
        <dbReference type="Google" id="ProtNLM"/>
    </source>
</evidence>
<name>A0A835H2Y5_9MAGN</name>
<feature type="repeat" description="PPR" evidence="2">
    <location>
        <begin position="308"/>
        <end position="342"/>
    </location>
</feature>
<dbReference type="InterPro" id="IPR046848">
    <property type="entry name" value="E_motif"/>
</dbReference>
<organism evidence="3 4">
    <name type="scientific">Coptis chinensis</name>
    <dbReference type="NCBI Taxonomy" id="261450"/>
    <lineage>
        <taxon>Eukaryota</taxon>
        <taxon>Viridiplantae</taxon>
        <taxon>Streptophyta</taxon>
        <taxon>Embryophyta</taxon>
        <taxon>Tracheophyta</taxon>
        <taxon>Spermatophyta</taxon>
        <taxon>Magnoliopsida</taxon>
        <taxon>Ranunculales</taxon>
        <taxon>Ranunculaceae</taxon>
        <taxon>Coptidoideae</taxon>
        <taxon>Coptis</taxon>
    </lineage>
</organism>
<dbReference type="InterPro" id="IPR002885">
    <property type="entry name" value="PPR_rpt"/>
</dbReference>
<keyword evidence="1" id="KW-0677">Repeat</keyword>
<evidence type="ECO:0000256" key="2">
    <source>
        <dbReference type="PROSITE-ProRule" id="PRU00708"/>
    </source>
</evidence>
<evidence type="ECO:0000313" key="4">
    <source>
        <dbReference type="Proteomes" id="UP000631114"/>
    </source>
</evidence>
<dbReference type="InterPro" id="IPR011990">
    <property type="entry name" value="TPR-like_helical_dom_sf"/>
</dbReference>
<dbReference type="PANTHER" id="PTHR47926">
    <property type="entry name" value="PENTATRICOPEPTIDE REPEAT-CONTAINING PROTEIN"/>
    <property type="match status" value="1"/>
</dbReference>
<dbReference type="EMBL" id="JADFTS010000008">
    <property type="protein sequence ID" value="KAF9592415.1"/>
    <property type="molecule type" value="Genomic_DNA"/>
</dbReference>
<dbReference type="Pfam" id="PF20431">
    <property type="entry name" value="E_motif"/>
    <property type="match status" value="1"/>
</dbReference>
<feature type="repeat" description="PPR" evidence="2">
    <location>
        <begin position="105"/>
        <end position="139"/>
    </location>
</feature>
<proteinExistence type="predicted"/>
<protein>
    <recommendedName>
        <fullName evidence="5">Pentatricopeptide repeat-containing protein</fullName>
    </recommendedName>
</protein>
<evidence type="ECO:0000313" key="3">
    <source>
        <dbReference type="EMBL" id="KAF9592415.1"/>
    </source>
</evidence>
<feature type="repeat" description="PPR" evidence="2">
    <location>
        <begin position="5"/>
        <end position="39"/>
    </location>
</feature>
<dbReference type="FunFam" id="1.25.40.10:FF:000396">
    <property type="entry name" value="Pentatricopeptide repeat-containing protein At2g36730"/>
    <property type="match status" value="1"/>
</dbReference>
<dbReference type="FunFam" id="1.25.40.10:FF:000351">
    <property type="entry name" value="Pentatricopeptide repeat-containing protein"/>
    <property type="match status" value="1"/>
</dbReference>
<dbReference type="GO" id="GO:0009451">
    <property type="term" value="P:RNA modification"/>
    <property type="evidence" value="ECO:0007669"/>
    <property type="project" value="InterPro"/>
</dbReference>
<dbReference type="Pfam" id="PF13041">
    <property type="entry name" value="PPR_2"/>
    <property type="match status" value="4"/>
</dbReference>
<dbReference type="FunFam" id="1.25.40.10:FF:000090">
    <property type="entry name" value="Pentatricopeptide repeat-containing protein, chloroplastic"/>
    <property type="match status" value="1"/>
</dbReference>
<comment type="caution">
    <text evidence="3">The sequence shown here is derived from an EMBL/GenBank/DDBJ whole genome shotgun (WGS) entry which is preliminary data.</text>
</comment>
<gene>
    <name evidence="3" type="ORF">IFM89_014905</name>
</gene>
<sequence>MPERDVVSFNTIIKAYVRGNIVLEAFRVYVGMQGEDVKPNHITLSTLIGARGLVLSPVMEVIHAQAIRYGLCSNEFVGSALIDGYAKKMRLEDCLRAFDEITELDLVSWNIMIDGCVRNGSGQHAMRVFSRLQREGVNYDGFTLTSIIKTCSEPRDLDGGMQLHCCVIKSGLACETPIGNALITMYSKCEEGMMSPINIFEGIPAPNIISWTAMVAGFMQNGLNNEAICFYQRMLRGGVKENEFSFASILPAYSSLASLEQGTQVHARILKSPHGLDVTVGNALIDMYFKCGSLEDARLVFGTMERRDVVSCTVMITGLGQHGMGKEAVEILETMISEGMRPDAVTFLGSLSACSHGGLVDKGLQVFKSMIDVHCVKPRREHYACVVDMLGRAGRLKEAEDFIVDMGIESDVLAWESLLGACRTHGEIELGERSADKIMKLSPKTDGSYVLMANIYADRGLWDEKGKMRERLGIGVLKKEAGSSWVTH</sequence>
<keyword evidence="4" id="KW-1185">Reference proteome</keyword>